<dbReference type="EMBL" id="PCRK01000160">
    <property type="protein sequence ID" value="PIP18808.1"/>
    <property type="molecule type" value="Genomic_DNA"/>
</dbReference>
<protein>
    <recommendedName>
        <fullName evidence="1">CinA C-terminal domain-containing protein</fullName>
    </recommendedName>
</protein>
<name>A0A2G9YHT7_9BACT</name>
<dbReference type="InterPro" id="IPR008136">
    <property type="entry name" value="CinA_C"/>
</dbReference>
<organism evidence="2 3">
    <name type="scientific">Candidatus Sherwoodlollariibacterium unditelluris</name>
    <dbReference type="NCBI Taxonomy" id="1974757"/>
    <lineage>
        <taxon>Bacteria</taxon>
        <taxon>Pseudomonadati</taxon>
        <taxon>Candidatus Omnitrophota</taxon>
        <taxon>Candidatus Sherwoodlollariibacterium</taxon>
    </lineage>
</organism>
<gene>
    <name evidence="2" type="ORF">COX41_06210</name>
</gene>
<dbReference type="Gene3D" id="3.90.950.20">
    <property type="entry name" value="CinA-like"/>
    <property type="match status" value="1"/>
</dbReference>
<dbReference type="NCBIfam" id="TIGR00199">
    <property type="entry name" value="PncC_domain"/>
    <property type="match status" value="1"/>
</dbReference>
<dbReference type="Proteomes" id="UP000231292">
    <property type="component" value="Unassembled WGS sequence"/>
</dbReference>
<feature type="domain" description="CinA C-terminal" evidence="1">
    <location>
        <begin position="2"/>
        <end position="153"/>
    </location>
</feature>
<dbReference type="SUPFAM" id="SSF142433">
    <property type="entry name" value="CinA-like"/>
    <property type="match status" value="1"/>
</dbReference>
<sequence length="155" mass="16429">MQDLTKYIHKALIKSAKTIATAESCTAGLVSNLLTQLSGSSKYFILGIVAYSNKSKQNILSIPAQLIAKKGAVSAEVARKMAQGTRKLAKSDLGIGITGIAGPTGAILNKPVGTVFIAISDKNNTICKRFIFQGNRASIRKQSALKALQLLKLVL</sequence>
<dbReference type="Pfam" id="PF02464">
    <property type="entry name" value="CinA"/>
    <property type="match status" value="1"/>
</dbReference>
<accession>A0A2G9YHT7</accession>
<dbReference type="AlphaFoldDB" id="A0A2G9YHT7"/>
<evidence type="ECO:0000313" key="2">
    <source>
        <dbReference type="EMBL" id="PIP18808.1"/>
    </source>
</evidence>
<reference evidence="2 3" key="1">
    <citation type="submission" date="2017-09" db="EMBL/GenBank/DDBJ databases">
        <title>Depth-based differentiation of microbial function through sediment-hosted aquifers and enrichment of novel symbionts in the deep terrestrial subsurface.</title>
        <authorList>
            <person name="Probst A.J."/>
            <person name="Ladd B."/>
            <person name="Jarett J.K."/>
            <person name="Geller-Mcgrath D.E."/>
            <person name="Sieber C.M."/>
            <person name="Emerson J.B."/>
            <person name="Anantharaman K."/>
            <person name="Thomas B.C."/>
            <person name="Malmstrom R."/>
            <person name="Stieglmeier M."/>
            <person name="Klingl A."/>
            <person name="Woyke T."/>
            <person name="Ryan C.M."/>
            <person name="Banfield J.F."/>
        </authorList>
    </citation>
    <scope>NUCLEOTIDE SEQUENCE [LARGE SCALE GENOMIC DNA]</scope>
    <source>
        <strain evidence="2">CG23_combo_of_CG06-09_8_20_14_all_41_10</strain>
    </source>
</reference>
<dbReference type="InterPro" id="IPR036653">
    <property type="entry name" value="CinA-like_C"/>
</dbReference>
<comment type="caution">
    <text evidence="2">The sequence shown here is derived from an EMBL/GenBank/DDBJ whole genome shotgun (WGS) entry which is preliminary data.</text>
</comment>
<evidence type="ECO:0000259" key="1">
    <source>
        <dbReference type="Pfam" id="PF02464"/>
    </source>
</evidence>
<evidence type="ECO:0000313" key="3">
    <source>
        <dbReference type="Proteomes" id="UP000231292"/>
    </source>
</evidence>
<proteinExistence type="predicted"/>